<evidence type="ECO:0000256" key="9">
    <source>
        <dbReference type="SAM" id="SignalP"/>
    </source>
</evidence>
<evidence type="ECO:0000256" key="8">
    <source>
        <dbReference type="SAM" id="Phobius"/>
    </source>
</evidence>
<name>A0A6A6C3Y9_ZASCE</name>
<dbReference type="AlphaFoldDB" id="A0A6A6C3Y9"/>
<dbReference type="GeneID" id="54571996"/>
<keyword evidence="12" id="KW-1185">Reference proteome</keyword>
<keyword evidence="9" id="KW-0732">Signal</keyword>
<feature type="transmembrane region" description="Helical" evidence="8">
    <location>
        <begin position="258"/>
        <end position="285"/>
    </location>
</feature>
<dbReference type="Pfam" id="PF16010">
    <property type="entry name" value="CDH-cyt"/>
    <property type="match status" value="1"/>
</dbReference>
<keyword evidence="2" id="KW-0813">Transport</keyword>
<dbReference type="PANTHER" id="PTHR47797:SF1">
    <property type="entry name" value="CYTOCHROME B561 DOMAIN-CONTAINING PROTEIN-RELATED"/>
    <property type="match status" value="1"/>
</dbReference>
<feature type="transmembrane region" description="Helical" evidence="8">
    <location>
        <begin position="336"/>
        <end position="356"/>
    </location>
</feature>
<keyword evidence="3 8" id="KW-0812">Transmembrane</keyword>
<dbReference type="EMBL" id="ML993626">
    <property type="protein sequence ID" value="KAF2160459.1"/>
    <property type="molecule type" value="Genomic_DNA"/>
</dbReference>
<dbReference type="SMART" id="SM00664">
    <property type="entry name" value="DoH"/>
    <property type="match status" value="1"/>
</dbReference>
<evidence type="ECO:0000256" key="4">
    <source>
        <dbReference type="ARBA" id="ARBA00022982"/>
    </source>
</evidence>
<evidence type="ECO:0000256" key="5">
    <source>
        <dbReference type="ARBA" id="ARBA00022989"/>
    </source>
</evidence>
<feature type="region of interest" description="Disordered" evidence="7">
    <location>
        <begin position="391"/>
        <end position="427"/>
    </location>
</feature>
<comment type="subcellular location">
    <subcellularLocation>
        <location evidence="1">Membrane</location>
    </subcellularLocation>
</comment>
<evidence type="ECO:0000256" key="1">
    <source>
        <dbReference type="ARBA" id="ARBA00004370"/>
    </source>
</evidence>
<evidence type="ECO:0000313" key="11">
    <source>
        <dbReference type="EMBL" id="KAF2160459.1"/>
    </source>
</evidence>
<sequence>MEYILAAAVLGLGMFQSSWLRTCPDTNLCYSLNIPESTASSGNGDIYFQISAPTTYEWVALGQGSGMAGANIFVVYTSADGQNVTVSPRLGTGHVEPQHNADAQITILEGSGVTNGVMTANVRCSSCNTWNGGSMDFSTSSASWIHAAKSGPSMATDDVAASISYHDSASPFDWDMATAKGGSSVNPFASTAETGSTDSNNTSTNSSSTTFSSSSAPFGGDMALGDRVQRAHGVLAALAFVVFFPIGGILIRVANATGLIWIHAAIQAFAYAIYIAAFGLGIYLATETDHMSDHHPIIGIVLFVVLFFQPLSGWLHHWTFKKSGGRSVWSWEHIGIGRIAIILGMINGGLGIKLAGGISTGYIAAYGVCAGVMGLLYIAAIVYGETKRRRNNVPPSYDDSRRAQSRELESHDGSPNGRGYYGKEKGQ</sequence>
<evidence type="ECO:0000256" key="6">
    <source>
        <dbReference type="ARBA" id="ARBA00023136"/>
    </source>
</evidence>
<dbReference type="Gene3D" id="2.60.40.1210">
    <property type="entry name" value="Cellobiose dehydrogenase, cytochrome domain"/>
    <property type="match status" value="1"/>
</dbReference>
<feature type="transmembrane region" description="Helical" evidence="8">
    <location>
        <begin position="362"/>
        <end position="383"/>
    </location>
</feature>
<dbReference type="SMART" id="SM00665">
    <property type="entry name" value="B561"/>
    <property type="match status" value="1"/>
</dbReference>
<feature type="signal peptide" evidence="9">
    <location>
        <begin position="1"/>
        <end position="20"/>
    </location>
</feature>
<protein>
    <submittedName>
        <fullName evidence="11">Iron reductase domain protein</fullName>
    </submittedName>
</protein>
<evidence type="ECO:0000256" key="2">
    <source>
        <dbReference type="ARBA" id="ARBA00022448"/>
    </source>
</evidence>
<feature type="compositionally biased region" description="Basic and acidic residues" evidence="7">
    <location>
        <begin position="398"/>
        <end position="412"/>
    </location>
</feature>
<keyword evidence="4" id="KW-0249">Electron transport</keyword>
<organism evidence="11 12">
    <name type="scientific">Zasmidium cellare ATCC 36951</name>
    <dbReference type="NCBI Taxonomy" id="1080233"/>
    <lineage>
        <taxon>Eukaryota</taxon>
        <taxon>Fungi</taxon>
        <taxon>Dikarya</taxon>
        <taxon>Ascomycota</taxon>
        <taxon>Pezizomycotina</taxon>
        <taxon>Dothideomycetes</taxon>
        <taxon>Dothideomycetidae</taxon>
        <taxon>Mycosphaerellales</taxon>
        <taxon>Mycosphaerellaceae</taxon>
        <taxon>Zasmidium</taxon>
    </lineage>
</organism>
<accession>A0A6A6C3Y9</accession>
<dbReference type="CDD" id="cd08760">
    <property type="entry name" value="Cyt_b561_FRRS1_like"/>
    <property type="match status" value="1"/>
</dbReference>
<keyword evidence="6 8" id="KW-0472">Membrane</keyword>
<dbReference type="Proteomes" id="UP000799537">
    <property type="component" value="Unassembled WGS sequence"/>
</dbReference>
<dbReference type="InterPro" id="IPR015920">
    <property type="entry name" value="Cellobiose_DH-like_cyt"/>
</dbReference>
<reference evidence="11" key="1">
    <citation type="journal article" date="2020" name="Stud. Mycol.">
        <title>101 Dothideomycetes genomes: a test case for predicting lifestyles and emergence of pathogens.</title>
        <authorList>
            <person name="Haridas S."/>
            <person name="Albert R."/>
            <person name="Binder M."/>
            <person name="Bloem J."/>
            <person name="Labutti K."/>
            <person name="Salamov A."/>
            <person name="Andreopoulos B."/>
            <person name="Baker S."/>
            <person name="Barry K."/>
            <person name="Bills G."/>
            <person name="Bluhm B."/>
            <person name="Cannon C."/>
            <person name="Castanera R."/>
            <person name="Culley D."/>
            <person name="Daum C."/>
            <person name="Ezra D."/>
            <person name="Gonzalez J."/>
            <person name="Henrissat B."/>
            <person name="Kuo A."/>
            <person name="Liang C."/>
            <person name="Lipzen A."/>
            <person name="Lutzoni F."/>
            <person name="Magnuson J."/>
            <person name="Mondo S."/>
            <person name="Nolan M."/>
            <person name="Ohm R."/>
            <person name="Pangilinan J."/>
            <person name="Park H.-J."/>
            <person name="Ramirez L."/>
            <person name="Alfaro M."/>
            <person name="Sun H."/>
            <person name="Tritt A."/>
            <person name="Yoshinaga Y."/>
            <person name="Zwiers L.-H."/>
            <person name="Turgeon B."/>
            <person name="Goodwin S."/>
            <person name="Spatafora J."/>
            <person name="Crous P."/>
            <person name="Grigoriev I."/>
        </authorList>
    </citation>
    <scope>NUCLEOTIDE SEQUENCE</scope>
    <source>
        <strain evidence="11">ATCC 36951</strain>
    </source>
</reference>
<dbReference type="PROSITE" id="PS50939">
    <property type="entry name" value="CYTOCHROME_B561"/>
    <property type="match status" value="1"/>
</dbReference>
<feature type="compositionally biased region" description="Low complexity" evidence="7">
    <location>
        <begin position="194"/>
        <end position="215"/>
    </location>
</feature>
<evidence type="ECO:0000256" key="7">
    <source>
        <dbReference type="SAM" id="MobiDB-lite"/>
    </source>
</evidence>
<evidence type="ECO:0000256" key="3">
    <source>
        <dbReference type="ARBA" id="ARBA00022692"/>
    </source>
</evidence>
<dbReference type="GO" id="GO:0016020">
    <property type="term" value="C:membrane"/>
    <property type="evidence" value="ECO:0007669"/>
    <property type="project" value="UniProtKB-SubCell"/>
</dbReference>
<proteinExistence type="predicted"/>
<gene>
    <name evidence="11" type="ORF">M409DRAFT_70425</name>
</gene>
<feature type="transmembrane region" description="Helical" evidence="8">
    <location>
        <begin position="231"/>
        <end position="251"/>
    </location>
</feature>
<keyword evidence="5 8" id="KW-1133">Transmembrane helix</keyword>
<dbReference type="InterPro" id="IPR006593">
    <property type="entry name" value="Cyt_b561/ferric_Rdtase_TM"/>
</dbReference>
<feature type="transmembrane region" description="Helical" evidence="8">
    <location>
        <begin position="297"/>
        <end position="315"/>
    </location>
</feature>
<feature type="domain" description="Cytochrome b561" evidence="10">
    <location>
        <begin position="196"/>
        <end position="389"/>
    </location>
</feature>
<evidence type="ECO:0000313" key="12">
    <source>
        <dbReference type="Proteomes" id="UP000799537"/>
    </source>
</evidence>
<dbReference type="Gene3D" id="1.20.120.1770">
    <property type="match status" value="1"/>
</dbReference>
<dbReference type="CDD" id="cd09630">
    <property type="entry name" value="CDH_like_cytochrome"/>
    <property type="match status" value="1"/>
</dbReference>
<dbReference type="OrthoDB" id="19261at2759"/>
<dbReference type="PANTHER" id="PTHR47797">
    <property type="entry name" value="DEHYDROGENASE, PUTATIVE (AFU_ORTHOLOGUE AFUA_8G05805)-RELATED"/>
    <property type="match status" value="1"/>
</dbReference>
<feature type="region of interest" description="Disordered" evidence="7">
    <location>
        <begin position="188"/>
        <end position="215"/>
    </location>
</feature>
<dbReference type="SUPFAM" id="SSF49344">
    <property type="entry name" value="CBD9-like"/>
    <property type="match status" value="1"/>
</dbReference>
<evidence type="ECO:0000259" key="10">
    <source>
        <dbReference type="PROSITE" id="PS50939"/>
    </source>
</evidence>
<dbReference type="RefSeq" id="XP_033661348.1">
    <property type="nucleotide sequence ID" value="XM_033818724.1"/>
</dbReference>
<dbReference type="InterPro" id="IPR005018">
    <property type="entry name" value="DOMON_domain"/>
</dbReference>
<feature type="chain" id="PRO_5025546731" evidence="9">
    <location>
        <begin position="21"/>
        <end position="427"/>
    </location>
</feature>